<evidence type="ECO:0000256" key="11">
    <source>
        <dbReference type="ARBA" id="ARBA00061694"/>
    </source>
</evidence>
<evidence type="ECO:0000256" key="1">
    <source>
        <dbReference type="ARBA" id="ARBA00004167"/>
    </source>
</evidence>
<dbReference type="FunFam" id="3.40.50.1000:FF:000044">
    <property type="entry name" value="CTD nuclear envelope phosphatase 1"/>
    <property type="match status" value="1"/>
</dbReference>
<dbReference type="InterPro" id="IPR036691">
    <property type="entry name" value="Endo/exonu/phosph_ase_sf"/>
</dbReference>
<dbReference type="InterPro" id="IPR050365">
    <property type="entry name" value="TIM50"/>
</dbReference>
<dbReference type="InterPro" id="IPR011948">
    <property type="entry name" value="Dullard_phosphatase"/>
</dbReference>
<dbReference type="SMART" id="SM00577">
    <property type="entry name" value="CPDc"/>
    <property type="match status" value="2"/>
</dbReference>
<dbReference type="FunCoup" id="A0A2J7Q9L8">
    <property type="interactions" value="2081"/>
</dbReference>
<dbReference type="InterPro" id="IPR023214">
    <property type="entry name" value="HAD_sf"/>
</dbReference>
<comment type="caution">
    <text evidence="15">The sequence shown here is derived from an EMBL/GenBank/DDBJ whole genome shotgun (WGS) entry which is preliminary data.</text>
</comment>
<evidence type="ECO:0000256" key="5">
    <source>
        <dbReference type="ARBA" id="ARBA00022912"/>
    </source>
</evidence>
<gene>
    <name evidence="15" type="primary">Dd</name>
    <name evidence="15" type="ORF">B7P43_G11530</name>
</gene>
<organism evidence="15 16">
    <name type="scientific">Cryptotermes secundus</name>
    <dbReference type="NCBI Taxonomy" id="105785"/>
    <lineage>
        <taxon>Eukaryota</taxon>
        <taxon>Metazoa</taxon>
        <taxon>Ecdysozoa</taxon>
        <taxon>Arthropoda</taxon>
        <taxon>Hexapoda</taxon>
        <taxon>Insecta</taxon>
        <taxon>Pterygota</taxon>
        <taxon>Neoptera</taxon>
        <taxon>Polyneoptera</taxon>
        <taxon>Dictyoptera</taxon>
        <taxon>Blattodea</taxon>
        <taxon>Blattoidea</taxon>
        <taxon>Termitoidae</taxon>
        <taxon>Kalotermitidae</taxon>
        <taxon>Cryptotermitinae</taxon>
        <taxon>Cryptotermes</taxon>
    </lineage>
</organism>
<keyword evidence="16" id="KW-1185">Reference proteome</keyword>
<evidence type="ECO:0000256" key="12">
    <source>
        <dbReference type="ARBA" id="ARBA00070329"/>
    </source>
</evidence>
<dbReference type="InterPro" id="IPR036412">
    <property type="entry name" value="HAD-like_sf"/>
</dbReference>
<evidence type="ECO:0000256" key="8">
    <source>
        <dbReference type="ARBA" id="ARBA00047761"/>
    </source>
</evidence>
<dbReference type="Gene3D" id="3.40.50.1000">
    <property type="entry name" value="HAD superfamily/HAD-like"/>
    <property type="match status" value="2"/>
</dbReference>
<comment type="similarity">
    <text evidence="11">Belongs to the Dullard family.</text>
</comment>
<sequence>MLKQLQMGLRAFLLLASRVWTCVCFLLKKQVRAVVQHQPVKYEIFPLSPLSRHRLSIVKRKVLVLDLDETLIHSHHDGVMRQTVKPGTPPDFVLKVTIDRHPVRFFVHKRPHVDYFLDIVSGQGEIRSGDYTVYYSGVARAERGVAIVVHKSVVRSVVKKIVCNDRIIALKLKAEPVDILIMQVYMPTAEYENDEVKKVYDTIEEILQEDGRGDANSIIIEGWKSTFGDESYQNIVGSHGLGRRNHRGHMLVDFCERNGLIVTNTWFKKPKRRIYTWKASGDWRRHQLDYILVKHRFRNSVKDVKTLPGADIDSDHNLLVAKFRTRLKKIIRFQKRRPRWDLEKLYAQRQSMQETLEEKLCAIEREGRNAGSLVSQWYELVVFTASMEIYGAAVADKLDNNRGILRRRYYRQHCTPDLGSYTKDLSAICGDLASIFILDNSPGAYRAYPDNAIPIKSWFSDPMDTALLNLLPVLDALRFTQDVRSVLSRNLHLHRQW</sequence>
<comment type="subcellular location">
    <subcellularLocation>
        <location evidence="1">Membrane</location>
        <topology evidence="1">Single-pass membrane protein</topology>
    </subcellularLocation>
</comment>
<dbReference type="EC" id="3.1.3.16" evidence="2"/>
<comment type="catalytic activity">
    <reaction evidence="8">
        <text>O-phospho-L-seryl-[protein] + H2O = L-seryl-[protein] + phosphate</text>
        <dbReference type="Rhea" id="RHEA:20629"/>
        <dbReference type="Rhea" id="RHEA-COMP:9863"/>
        <dbReference type="Rhea" id="RHEA-COMP:11604"/>
        <dbReference type="ChEBI" id="CHEBI:15377"/>
        <dbReference type="ChEBI" id="CHEBI:29999"/>
        <dbReference type="ChEBI" id="CHEBI:43474"/>
        <dbReference type="ChEBI" id="CHEBI:83421"/>
        <dbReference type="EC" id="3.1.3.16"/>
    </reaction>
</comment>
<comment type="catalytic activity">
    <reaction evidence="9">
        <text>O-phospho-L-threonyl-[protein] + H2O = L-threonyl-[protein] + phosphate</text>
        <dbReference type="Rhea" id="RHEA:47004"/>
        <dbReference type="Rhea" id="RHEA-COMP:11060"/>
        <dbReference type="Rhea" id="RHEA-COMP:11605"/>
        <dbReference type="ChEBI" id="CHEBI:15377"/>
        <dbReference type="ChEBI" id="CHEBI:30013"/>
        <dbReference type="ChEBI" id="CHEBI:43474"/>
        <dbReference type="ChEBI" id="CHEBI:61977"/>
        <dbReference type="EC" id="3.1.3.16"/>
    </reaction>
</comment>
<evidence type="ECO:0000256" key="13">
    <source>
        <dbReference type="ARBA" id="ARBA00079893"/>
    </source>
</evidence>
<dbReference type="SUPFAM" id="SSF56784">
    <property type="entry name" value="HAD-like"/>
    <property type="match status" value="2"/>
</dbReference>
<dbReference type="PROSITE" id="PS50969">
    <property type="entry name" value="FCP1"/>
    <property type="match status" value="1"/>
</dbReference>
<dbReference type="GO" id="GO:0044091">
    <property type="term" value="P:membrane biogenesis"/>
    <property type="evidence" value="ECO:0007669"/>
    <property type="project" value="UniProtKB-ARBA"/>
</dbReference>
<dbReference type="PANTHER" id="PTHR12210">
    <property type="entry name" value="DULLARD PROTEIN PHOSPHATASE"/>
    <property type="match status" value="1"/>
</dbReference>
<dbReference type="STRING" id="105785.A0A2J7Q9L8"/>
<evidence type="ECO:0000313" key="15">
    <source>
        <dbReference type="EMBL" id="PNF25281.1"/>
    </source>
</evidence>
<keyword evidence="3" id="KW-0812">Transmembrane</keyword>
<dbReference type="InParanoid" id="A0A2J7Q9L8"/>
<proteinExistence type="inferred from homology"/>
<evidence type="ECO:0000256" key="10">
    <source>
        <dbReference type="ARBA" id="ARBA00055891"/>
    </source>
</evidence>
<dbReference type="GO" id="GO:0016020">
    <property type="term" value="C:membrane"/>
    <property type="evidence" value="ECO:0007669"/>
    <property type="project" value="UniProtKB-SubCell"/>
</dbReference>
<evidence type="ECO:0000256" key="2">
    <source>
        <dbReference type="ARBA" id="ARBA00013081"/>
    </source>
</evidence>
<reference evidence="15 16" key="1">
    <citation type="submission" date="2017-12" db="EMBL/GenBank/DDBJ databases">
        <title>Hemimetabolous genomes reveal molecular basis of termite eusociality.</title>
        <authorList>
            <person name="Harrison M.C."/>
            <person name="Jongepier E."/>
            <person name="Robertson H.M."/>
            <person name="Arning N."/>
            <person name="Bitard-Feildel T."/>
            <person name="Chao H."/>
            <person name="Childers C.P."/>
            <person name="Dinh H."/>
            <person name="Doddapaneni H."/>
            <person name="Dugan S."/>
            <person name="Gowin J."/>
            <person name="Greiner C."/>
            <person name="Han Y."/>
            <person name="Hu H."/>
            <person name="Hughes D.S.T."/>
            <person name="Huylmans A.-K."/>
            <person name="Kemena C."/>
            <person name="Kremer L.P.M."/>
            <person name="Lee S.L."/>
            <person name="Lopez-Ezquerra A."/>
            <person name="Mallet L."/>
            <person name="Monroy-Kuhn J.M."/>
            <person name="Moser A."/>
            <person name="Murali S.C."/>
            <person name="Muzny D.M."/>
            <person name="Otani S."/>
            <person name="Piulachs M.-D."/>
            <person name="Poelchau M."/>
            <person name="Qu J."/>
            <person name="Schaub F."/>
            <person name="Wada-Katsumata A."/>
            <person name="Worley K.C."/>
            <person name="Xie Q."/>
            <person name="Ylla G."/>
            <person name="Poulsen M."/>
            <person name="Gibbs R.A."/>
            <person name="Schal C."/>
            <person name="Richards S."/>
            <person name="Belles X."/>
            <person name="Korb J."/>
            <person name="Bornberg-Bauer E."/>
        </authorList>
    </citation>
    <scope>NUCLEOTIDE SEQUENCE [LARGE SCALE GENOMIC DNA]</scope>
    <source>
        <tissue evidence="15">Whole body</tissue>
    </source>
</reference>
<name>A0A2J7Q9L8_9NEOP</name>
<accession>A0A2J7Q9L8</accession>
<evidence type="ECO:0000256" key="9">
    <source>
        <dbReference type="ARBA" id="ARBA00048336"/>
    </source>
</evidence>
<evidence type="ECO:0000259" key="14">
    <source>
        <dbReference type="PROSITE" id="PS50969"/>
    </source>
</evidence>
<protein>
    <recommendedName>
        <fullName evidence="12">CTD nuclear envelope phosphatase 1 homolog</fullName>
        <ecNumber evidence="2">3.1.3.16</ecNumber>
    </recommendedName>
    <alternativeName>
        <fullName evidence="13">Serine/threonine-protein phosphatase dullard homolog</fullName>
    </alternativeName>
</protein>
<comment type="function">
    <text evidence="10">Serine/threonine protein phosphatase that may dephosphorylate and activate lipin-like phosphatases. Lipins are phosphatidate phosphatases that catalyze the conversion of phosphatidic acid to diacylglycerol and control the metabolism of fatty acids at different levels. May indirectly modulate the lipid composition of nuclear and/or endoplasmic reticulum membranes and be required for proper nuclear membrane morphology and/or dynamics. May also indirectly regulate the production of lipid droplets and triacylglycerol.</text>
</comment>
<keyword evidence="5" id="KW-0904">Protein phosphatase</keyword>
<keyword evidence="4" id="KW-0378">Hydrolase</keyword>
<dbReference type="Proteomes" id="UP000235965">
    <property type="component" value="Unassembled WGS sequence"/>
</dbReference>
<dbReference type="CDD" id="cd07521">
    <property type="entry name" value="HAD_FCP1-like"/>
    <property type="match status" value="1"/>
</dbReference>
<dbReference type="SUPFAM" id="SSF56219">
    <property type="entry name" value="DNase I-like"/>
    <property type="match status" value="1"/>
</dbReference>
<keyword evidence="7" id="KW-0472">Membrane</keyword>
<dbReference type="FunFam" id="3.40.50.1000:FF:000389">
    <property type="entry name" value="CTDNEP1 isoform 2"/>
    <property type="match status" value="1"/>
</dbReference>
<dbReference type="CDD" id="cd09076">
    <property type="entry name" value="L1-EN"/>
    <property type="match status" value="1"/>
</dbReference>
<dbReference type="InterPro" id="IPR004274">
    <property type="entry name" value="FCP1_dom"/>
</dbReference>
<evidence type="ECO:0000256" key="4">
    <source>
        <dbReference type="ARBA" id="ARBA00022801"/>
    </source>
</evidence>
<dbReference type="EMBL" id="NEVH01016346">
    <property type="protein sequence ID" value="PNF25281.1"/>
    <property type="molecule type" value="Genomic_DNA"/>
</dbReference>
<dbReference type="AlphaFoldDB" id="A0A2J7Q9L8"/>
<dbReference type="Gene3D" id="3.60.10.10">
    <property type="entry name" value="Endonuclease/exonuclease/phosphatase"/>
    <property type="match status" value="1"/>
</dbReference>
<dbReference type="GO" id="GO:0071763">
    <property type="term" value="P:nuclear membrane organization"/>
    <property type="evidence" value="ECO:0007669"/>
    <property type="project" value="UniProtKB-ARBA"/>
</dbReference>
<dbReference type="OrthoDB" id="277011at2759"/>
<feature type="domain" description="FCP1 homology" evidence="14">
    <location>
        <begin position="331"/>
        <end position="477"/>
    </location>
</feature>
<dbReference type="NCBIfam" id="TIGR02251">
    <property type="entry name" value="HIF-SF_euk"/>
    <property type="match status" value="1"/>
</dbReference>
<evidence type="ECO:0000256" key="6">
    <source>
        <dbReference type="ARBA" id="ARBA00022989"/>
    </source>
</evidence>
<dbReference type="GO" id="GO:0004722">
    <property type="term" value="F:protein serine/threonine phosphatase activity"/>
    <property type="evidence" value="ECO:0007669"/>
    <property type="project" value="UniProtKB-EC"/>
</dbReference>
<keyword evidence="6" id="KW-1133">Transmembrane helix</keyword>
<evidence type="ECO:0000256" key="3">
    <source>
        <dbReference type="ARBA" id="ARBA00022692"/>
    </source>
</evidence>
<evidence type="ECO:0000313" key="16">
    <source>
        <dbReference type="Proteomes" id="UP000235965"/>
    </source>
</evidence>
<evidence type="ECO:0000256" key="7">
    <source>
        <dbReference type="ARBA" id="ARBA00023136"/>
    </source>
</evidence>
<dbReference type="Pfam" id="PF03031">
    <property type="entry name" value="NIF"/>
    <property type="match status" value="2"/>
</dbReference>